<evidence type="ECO:0000259" key="1">
    <source>
        <dbReference type="Pfam" id="PF21683"/>
    </source>
</evidence>
<dbReference type="Gene3D" id="3.55.50.10">
    <property type="entry name" value="Baseplate protein-like domains"/>
    <property type="match status" value="1"/>
</dbReference>
<evidence type="ECO:0000313" key="4">
    <source>
        <dbReference type="EMBL" id="MFC3674655.1"/>
    </source>
</evidence>
<dbReference type="Proteomes" id="UP001595711">
    <property type="component" value="Unassembled WGS sequence"/>
</dbReference>
<dbReference type="Gene3D" id="2.30.300.10">
    <property type="entry name" value="Baseplate protein-like domain - beta roll fold"/>
    <property type="match status" value="1"/>
</dbReference>
<reference evidence="5" key="1">
    <citation type="journal article" date="2019" name="Int. J. Syst. Evol. Microbiol.">
        <title>The Global Catalogue of Microorganisms (GCM) 10K type strain sequencing project: providing services to taxonomists for standard genome sequencing and annotation.</title>
        <authorList>
            <consortium name="The Broad Institute Genomics Platform"/>
            <consortium name="The Broad Institute Genome Sequencing Center for Infectious Disease"/>
            <person name="Wu L."/>
            <person name="Ma J."/>
        </authorList>
    </citation>
    <scope>NUCLEOTIDE SEQUENCE [LARGE SCALE GENOMIC DNA]</scope>
    <source>
        <strain evidence="5">KCTC 42182</strain>
    </source>
</reference>
<evidence type="ECO:0000313" key="5">
    <source>
        <dbReference type="Proteomes" id="UP001595711"/>
    </source>
</evidence>
<keyword evidence="5" id="KW-1185">Reference proteome</keyword>
<dbReference type="InterPro" id="IPR023399">
    <property type="entry name" value="Baseplate-like_2-layer_sand"/>
</dbReference>
<feature type="domain" description="Baseplate hub protein gp44-like N-terminal" evidence="1">
    <location>
        <begin position="14"/>
        <end position="93"/>
    </location>
</feature>
<accession>A0ABV7VB84</accession>
<protein>
    <submittedName>
        <fullName evidence="4">Phage baseplate assembly protein</fullName>
    </submittedName>
</protein>
<dbReference type="RefSeq" id="WP_379721983.1">
    <property type="nucleotide sequence ID" value="NZ_JBHRYJ010000001.1"/>
</dbReference>
<dbReference type="EMBL" id="JBHRYJ010000001">
    <property type="protein sequence ID" value="MFC3674655.1"/>
    <property type="molecule type" value="Genomic_DNA"/>
</dbReference>
<gene>
    <name evidence="4" type="ORF">ACFOOQ_03810</name>
</gene>
<proteinExistence type="predicted"/>
<organism evidence="4 5">
    <name type="scientific">Ferrovibrio xuzhouensis</name>
    <dbReference type="NCBI Taxonomy" id="1576914"/>
    <lineage>
        <taxon>Bacteria</taxon>
        <taxon>Pseudomonadati</taxon>
        <taxon>Pseudomonadota</taxon>
        <taxon>Alphaproteobacteria</taxon>
        <taxon>Rhodospirillales</taxon>
        <taxon>Rhodospirillaceae</taxon>
        <taxon>Ferrovibrio</taxon>
    </lineage>
</organism>
<dbReference type="Pfam" id="PF22255">
    <property type="entry name" value="Gp44-like_2nd"/>
    <property type="match status" value="1"/>
</dbReference>
<dbReference type="PIRSF" id="PIRSF004440">
    <property type="entry name" value="GpP"/>
    <property type="match status" value="1"/>
</dbReference>
<dbReference type="SUPFAM" id="SSF69279">
    <property type="entry name" value="Phage tail proteins"/>
    <property type="match status" value="2"/>
</dbReference>
<sequence length="365" mass="39083">MAATASAASSRDRVVLKVDGRDYSGWESVRIARGVDRAAADFTLAVTRQYWPITAGMACEVWIGADRLVTGYVDDVAHSHDSATHRIDVSGRSRTADLIDCGASNRPGQWLGQTAQRIADELAGPFGVPVIVRDGGAPIPDHQLQQGETVMESLHRICAMRSLVPTDDVNGRLILHRPGSGGTAGALVAGQGGNVLKATVKFSQRDRFHTYIVKGQQAGFDIADPNQIAQPTGTATDPNIRSNRVAVIIAESQADADICARRARWEAANRAGRGLDITVTVPGWRQADGRLWTVDQITSYRDDIIGLPATSLLVAETVWTKGPDGTLTEMKLAPPAAYQPQPVVPLNPTLAGFAGLLRDELKRNG</sequence>
<feature type="domain" description="Baseplate hub protein gp44/GpP-like C-terminal" evidence="2">
    <location>
        <begin position="260"/>
        <end position="340"/>
    </location>
</feature>
<feature type="domain" description="Baseplate hub protein gp44/GpP-like second" evidence="3">
    <location>
        <begin position="95"/>
        <end position="177"/>
    </location>
</feature>
<dbReference type="InterPro" id="IPR049354">
    <property type="entry name" value="GpP-like_N"/>
</dbReference>
<evidence type="ECO:0000259" key="2">
    <source>
        <dbReference type="Pfam" id="PF21929"/>
    </source>
</evidence>
<dbReference type="Pfam" id="PF21929">
    <property type="entry name" value="GpP_4th"/>
    <property type="match status" value="1"/>
</dbReference>
<dbReference type="Pfam" id="PF21683">
    <property type="entry name" value="GpP-like_1st"/>
    <property type="match status" value="1"/>
</dbReference>
<dbReference type="InterPro" id="IPR053982">
    <property type="entry name" value="Gp44/GpP-like_C"/>
</dbReference>
<evidence type="ECO:0000259" key="3">
    <source>
        <dbReference type="Pfam" id="PF22255"/>
    </source>
</evidence>
<dbReference type="InterPro" id="IPR053981">
    <property type="entry name" value="Gp44/GpP-like_2nd"/>
</dbReference>
<dbReference type="Gene3D" id="3.30.1920.10">
    <property type="entry name" value="Baseplate protein-like domains - 2 layer sandwich fold"/>
    <property type="match status" value="1"/>
</dbReference>
<comment type="caution">
    <text evidence="4">The sequence shown here is derived from an EMBL/GenBank/DDBJ whole genome shotgun (WGS) entry which is preliminary data.</text>
</comment>
<name>A0ABV7VB84_9PROT</name>
<dbReference type="InterPro" id="IPR026276">
    <property type="entry name" value="Baseplate_GpP"/>
</dbReference>